<evidence type="ECO:0000256" key="1">
    <source>
        <dbReference type="SAM" id="MobiDB-lite"/>
    </source>
</evidence>
<dbReference type="Proteomes" id="UP000613740">
    <property type="component" value="Unassembled WGS sequence"/>
</dbReference>
<name>A0A835WU60_9CHLO</name>
<feature type="compositionally biased region" description="Gly residues" evidence="1">
    <location>
        <begin position="207"/>
        <end position="218"/>
    </location>
</feature>
<evidence type="ECO:0000313" key="3">
    <source>
        <dbReference type="Proteomes" id="UP000613740"/>
    </source>
</evidence>
<feature type="compositionally biased region" description="Gly residues" evidence="1">
    <location>
        <begin position="233"/>
        <end position="246"/>
    </location>
</feature>
<feature type="region of interest" description="Disordered" evidence="1">
    <location>
        <begin position="41"/>
        <end position="110"/>
    </location>
</feature>
<dbReference type="OrthoDB" id="548900at2759"/>
<keyword evidence="3" id="KW-1185">Reference proteome</keyword>
<gene>
    <name evidence="2" type="ORF">HYH02_002802</name>
</gene>
<dbReference type="EMBL" id="JAEHOD010000005">
    <property type="protein sequence ID" value="KAG2452565.1"/>
    <property type="molecule type" value="Genomic_DNA"/>
</dbReference>
<organism evidence="2 3">
    <name type="scientific">Chlamydomonas schloesseri</name>
    <dbReference type="NCBI Taxonomy" id="2026947"/>
    <lineage>
        <taxon>Eukaryota</taxon>
        <taxon>Viridiplantae</taxon>
        <taxon>Chlorophyta</taxon>
        <taxon>core chlorophytes</taxon>
        <taxon>Chlorophyceae</taxon>
        <taxon>CS clade</taxon>
        <taxon>Chlamydomonadales</taxon>
        <taxon>Chlamydomonadaceae</taxon>
        <taxon>Chlamydomonas</taxon>
    </lineage>
</organism>
<feature type="compositionally biased region" description="Polar residues" evidence="1">
    <location>
        <begin position="85"/>
        <end position="95"/>
    </location>
</feature>
<sequence>MFTAALPPALHAAITPRTAAAAGRLLTGAAFGATQDLVFSGGRGSGSSNGSAAARQLSTRTRTPALPPNQVRQQPQTALVRAGHVSSTWQPQDTTGGYIATSQRDEGGRLVDKPKEELQAAKDALLERQAAEGKMPGAMLLQDRRSGVNAQETWGNVSAEQYDEGAAQTSFASADQDATGASGGTAAGTRATNTAASAHRDAAVRQPGGGGTPVGGGAMDEAAGVTQSASSSHGGGGVAEGGGASGEGAVRQSGGGGAPDGGGRGGEDAVRQGGGDGGVSVGSGPLSGV</sequence>
<accession>A0A835WU60</accession>
<protein>
    <submittedName>
        <fullName evidence="2">Uncharacterized protein</fullName>
    </submittedName>
</protein>
<evidence type="ECO:0000313" key="2">
    <source>
        <dbReference type="EMBL" id="KAG2452565.1"/>
    </source>
</evidence>
<feature type="compositionally biased region" description="Gly residues" evidence="1">
    <location>
        <begin position="272"/>
        <end position="289"/>
    </location>
</feature>
<dbReference type="AlphaFoldDB" id="A0A835WU60"/>
<comment type="caution">
    <text evidence="2">The sequence shown here is derived from an EMBL/GenBank/DDBJ whole genome shotgun (WGS) entry which is preliminary data.</text>
</comment>
<reference evidence="2" key="1">
    <citation type="journal article" date="2020" name="bioRxiv">
        <title>Comparative genomics of Chlamydomonas.</title>
        <authorList>
            <person name="Craig R.J."/>
            <person name="Hasan A.R."/>
            <person name="Ness R.W."/>
            <person name="Keightley P.D."/>
        </authorList>
    </citation>
    <scope>NUCLEOTIDE SEQUENCE</scope>
    <source>
        <strain evidence="2">CCAP 11/173</strain>
    </source>
</reference>
<proteinExistence type="predicted"/>
<feature type="compositionally biased region" description="Low complexity" evidence="1">
    <location>
        <begin position="187"/>
        <end position="197"/>
    </location>
</feature>
<feature type="region of interest" description="Disordered" evidence="1">
    <location>
        <begin position="165"/>
        <end position="289"/>
    </location>
</feature>
<feature type="compositionally biased region" description="Gly residues" evidence="1">
    <location>
        <begin position="253"/>
        <end position="264"/>
    </location>
</feature>